<proteinExistence type="inferred from homology"/>
<reference evidence="7" key="2">
    <citation type="submission" date="2020-10" db="UniProtKB">
        <authorList>
            <consortium name="WormBaseParasite"/>
        </authorList>
    </citation>
    <scope>IDENTIFICATION</scope>
</reference>
<protein>
    <recommendedName>
        <fullName evidence="4">Large ribosomal subunit protein uL3m</fullName>
    </recommendedName>
    <alternativeName>
        <fullName evidence="5">39S ribosomal protein L3, mitochondrial</fullName>
    </alternativeName>
</protein>
<dbReference type="InterPro" id="IPR009000">
    <property type="entry name" value="Transl_B-barrel_sf"/>
</dbReference>
<evidence type="ECO:0000256" key="5">
    <source>
        <dbReference type="ARBA" id="ARBA00035396"/>
    </source>
</evidence>
<dbReference type="PANTHER" id="PTHR11229">
    <property type="entry name" value="50S RIBOSOMAL PROTEIN L3"/>
    <property type="match status" value="1"/>
</dbReference>
<dbReference type="WBParaSite" id="Pan_g2394.t1">
    <property type="protein sequence ID" value="Pan_g2394.t1"/>
    <property type="gene ID" value="Pan_g2394"/>
</dbReference>
<dbReference type="GO" id="GO:0005762">
    <property type="term" value="C:mitochondrial large ribosomal subunit"/>
    <property type="evidence" value="ECO:0007669"/>
    <property type="project" value="TreeGrafter"/>
</dbReference>
<evidence type="ECO:0000313" key="6">
    <source>
        <dbReference type="Proteomes" id="UP000492821"/>
    </source>
</evidence>
<dbReference type="Pfam" id="PF00297">
    <property type="entry name" value="Ribosomal_L3"/>
    <property type="match status" value="1"/>
</dbReference>
<evidence type="ECO:0000313" key="7">
    <source>
        <dbReference type="WBParaSite" id="Pan_g2394.t1"/>
    </source>
</evidence>
<dbReference type="PANTHER" id="PTHR11229:SF8">
    <property type="entry name" value="LARGE RIBOSOMAL SUBUNIT PROTEIN UL3M"/>
    <property type="match status" value="1"/>
</dbReference>
<dbReference type="InterPro" id="IPR019927">
    <property type="entry name" value="Ribosomal_uL3_bac/org-type"/>
</dbReference>
<dbReference type="Proteomes" id="UP000492821">
    <property type="component" value="Unassembled WGS sequence"/>
</dbReference>
<dbReference type="GO" id="GO:0003735">
    <property type="term" value="F:structural constituent of ribosome"/>
    <property type="evidence" value="ECO:0007669"/>
    <property type="project" value="InterPro"/>
</dbReference>
<organism evidence="6 7">
    <name type="scientific">Panagrellus redivivus</name>
    <name type="common">Microworm</name>
    <dbReference type="NCBI Taxonomy" id="6233"/>
    <lineage>
        <taxon>Eukaryota</taxon>
        <taxon>Metazoa</taxon>
        <taxon>Ecdysozoa</taxon>
        <taxon>Nematoda</taxon>
        <taxon>Chromadorea</taxon>
        <taxon>Rhabditida</taxon>
        <taxon>Tylenchina</taxon>
        <taxon>Panagrolaimomorpha</taxon>
        <taxon>Panagrolaimoidea</taxon>
        <taxon>Panagrolaimidae</taxon>
        <taxon>Panagrellus</taxon>
    </lineage>
</organism>
<dbReference type="InterPro" id="IPR000597">
    <property type="entry name" value="Ribosomal_uL3"/>
</dbReference>
<keyword evidence="6" id="KW-1185">Reference proteome</keyword>
<evidence type="ECO:0000256" key="4">
    <source>
        <dbReference type="ARBA" id="ARBA00035209"/>
    </source>
</evidence>
<dbReference type="Gene3D" id="2.40.30.10">
    <property type="entry name" value="Translation factors"/>
    <property type="match status" value="2"/>
</dbReference>
<keyword evidence="3" id="KW-0687">Ribonucleoprotein</keyword>
<name>A0A7E4ZXP4_PANRE</name>
<keyword evidence="2" id="KW-0689">Ribosomal protein</keyword>
<dbReference type="SUPFAM" id="SSF50447">
    <property type="entry name" value="Translation proteins"/>
    <property type="match status" value="1"/>
</dbReference>
<accession>A0A7E4ZXP4</accession>
<comment type="similarity">
    <text evidence="1">Belongs to the universal ribosomal protein uL3 family.</text>
</comment>
<reference evidence="6" key="1">
    <citation type="journal article" date="2013" name="Genetics">
        <title>The draft genome and transcriptome of Panagrellus redivivus are shaped by the harsh demands of a free-living lifestyle.</title>
        <authorList>
            <person name="Srinivasan J."/>
            <person name="Dillman A.R."/>
            <person name="Macchietto M.G."/>
            <person name="Heikkinen L."/>
            <person name="Lakso M."/>
            <person name="Fracchia K.M."/>
            <person name="Antoshechkin I."/>
            <person name="Mortazavi A."/>
            <person name="Wong G."/>
            <person name="Sternberg P.W."/>
        </authorList>
    </citation>
    <scope>NUCLEOTIDE SEQUENCE [LARGE SCALE GENOMIC DNA]</scope>
    <source>
        <strain evidence="6">MT8872</strain>
    </source>
</reference>
<evidence type="ECO:0000256" key="1">
    <source>
        <dbReference type="ARBA" id="ARBA00006540"/>
    </source>
</evidence>
<evidence type="ECO:0000256" key="2">
    <source>
        <dbReference type="ARBA" id="ARBA00022980"/>
    </source>
</evidence>
<dbReference type="AlphaFoldDB" id="A0A7E4ZXP4"/>
<evidence type="ECO:0000256" key="3">
    <source>
        <dbReference type="ARBA" id="ARBA00023274"/>
    </source>
</evidence>
<dbReference type="FunFam" id="2.40.30.10:FF:000169">
    <property type="entry name" value="50S ribosomal protein L3"/>
    <property type="match status" value="1"/>
</dbReference>
<sequence>MSIPQNGALLRTANACLMQLRFRRRSNDTSLTGRVYELVKSGAIDAATLQRMSAAVHRKTPIKSVEPIPPPEAGEFGENSRRVGLVGIKLGMMPQWEAKTGKRVLCTLIHVPDNQIVQVLDPETWYRDSIVGKRKAYGRYGPHHRVTVGAQNIDPVFLDPKWQVYFKKHGVPAKEHIGSFLVSSDAVLPEGFRLDARHFNVGQFVNVSGRTIDWGFQGGMHRWGMRGLPDRRTTKAHRRIGSIGSCGDARVWPGKRMPGHMGYEWRQVSGLEVVRINPLESVIYVKGSVPGDAQEKLLINDCLHEDKRVKNPPFPTYLETIPEEDEEAESKQVVNAANLTSADIYHEKIFRFDSPSIVFTAADEKQSAARDKMRAKIAKVKK</sequence>
<dbReference type="GO" id="GO:0006412">
    <property type="term" value="P:translation"/>
    <property type="evidence" value="ECO:0007669"/>
    <property type="project" value="InterPro"/>
</dbReference>